<organism evidence="3 4">
    <name type="scientific">Lactuca sativa</name>
    <name type="common">Garden lettuce</name>
    <dbReference type="NCBI Taxonomy" id="4236"/>
    <lineage>
        <taxon>Eukaryota</taxon>
        <taxon>Viridiplantae</taxon>
        <taxon>Streptophyta</taxon>
        <taxon>Embryophyta</taxon>
        <taxon>Tracheophyta</taxon>
        <taxon>Spermatophyta</taxon>
        <taxon>Magnoliopsida</taxon>
        <taxon>eudicotyledons</taxon>
        <taxon>Gunneridae</taxon>
        <taxon>Pentapetalae</taxon>
        <taxon>asterids</taxon>
        <taxon>campanulids</taxon>
        <taxon>Asterales</taxon>
        <taxon>Asteraceae</taxon>
        <taxon>Cichorioideae</taxon>
        <taxon>Cichorieae</taxon>
        <taxon>Lactucinae</taxon>
        <taxon>Lactuca</taxon>
    </lineage>
</organism>
<dbReference type="Pfam" id="PF14541">
    <property type="entry name" value="TAXi_C"/>
    <property type="match status" value="1"/>
</dbReference>
<comment type="caution">
    <text evidence="3">The sequence shown here is derived from an EMBL/GenBank/DDBJ whole genome shotgun (WGS) entry which is preliminary data.</text>
</comment>
<dbReference type="PROSITE" id="PS51767">
    <property type="entry name" value="PEPTIDASE_A1"/>
    <property type="match status" value="1"/>
</dbReference>
<dbReference type="Proteomes" id="UP000235145">
    <property type="component" value="Unassembled WGS sequence"/>
</dbReference>
<comment type="similarity">
    <text evidence="1">Belongs to the peptidase A1 family.</text>
</comment>
<dbReference type="PANTHER" id="PTHR13683">
    <property type="entry name" value="ASPARTYL PROTEASES"/>
    <property type="match status" value="1"/>
</dbReference>
<evidence type="ECO:0000256" key="1">
    <source>
        <dbReference type="ARBA" id="ARBA00007447"/>
    </source>
</evidence>
<accession>A0A9R1W8A5</accession>
<evidence type="ECO:0000313" key="4">
    <source>
        <dbReference type="Proteomes" id="UP000235145"/>
    </source>
</evidence>
<dbReference type="InterPro" id="IPR001461">
    <property type="entry name" value="Aspartic_peptidase_A1"/>
</dbReference>
<dbReference type="InterPro" id="IPR033121">
    <property type="entry name" value="PEPTIDASE_A1"/>
</dbReference>
<gene>
    <name evidence="3" type="ORF">LSAT_V11C300125900</name>
</gene>
<dbReference type="SUPFAM" id="SSF50630">
    <property type="entry name" value="Acid proteases"/>
    <property type="match status" value="1"/>
</dbReference>
<keyword evidence="4" id="KW-1185">Reference proteome</keyword>
<sequence length="291" mass="32495">MDTRSSLLICNDVKCGWVIGPHDPIPCNANHICFYEQMYVVGNTSGLLLSKTLHFPERDMVDFTVGCSILSSGVPDGIIGFGRGFQSLLCLLSHQFDDNKTVSIELLLYRDSSNFGTWDGDGSIISYTKFRNPKLQGFEQFEEYYYLNLRKITIGGADGNGGTIIDYGSTFTTMDNPIYDPVEKEFEIQMYKGNCNRATYAESPEGFRICYAAIGGKVSMFPELTWCEIVTADGRLLLPGGARVTCMTIFPSSLNVSIGPSIIIGNYQQRDIYVEYDLENGRFGFEKKKCN</sequence>
<dbReference type="EMBL" id="NBSK02000003">
    <property type="protein sequence ID" value="KAJ0217703.1"/>
    <property type="molecule type" value="Genomic_DNA"/>
</dbReference>
<protein>
    <recommendedName>
        <fullName evidence="2">Peptidase A1 domain-containing protein</fullName>
    </recommendedName>
</protein>
<dbReference type="InterPro" id="IPR032861">
    <property type="entry name" value="TAXi_N"/>
</dbReference>
<dbReference type="Gene3D" id="2.40.70.10">
    <property type="entry name" value="Acid Proteases"/>
    <property type="match status" value="2"/>
</dbReference>
<dbReference type="GO" id="GO:0004190">
    <property type="term" value="F:aspartic-type endopeptidase activity"/>
    <property type="evidence" value="ECO:0007669"/>
    <property type="project" value="InterPro"/>
</dbReference>
<dbReference type="GO" id="GO:0006508">
    <property type="term" value="P:proteolysis"/>
    <property type="evidence" value="ECO:0007669"/>
    <property type="project" value="InterPro"/>
</dbReference>
<dbReference type="PANTHER" id="PTHR13683:SF710">
    <property type="entry name" value="PEPTIDASE A1 DOMAIN-CONTAINING PROTEIN"/>
    <property type="match status" value="1"/>
</dbReference>
<evidence type="ECO:0000313" key="3">
    <source>
        <dbReference type="EMBL" id="KAJ0217703.1"/>
    </source>
</evidence>
<dbReference type="InterPro" id="IPR021109">
    <property type="entry name" value="Peptidase_aspartic_dom_sf"/>
</dbReference>
<dbReference type="Pfam" id="PF14543">
    <property type="entry name" value="TAXi_N"/>
    <property type="match status" value="1"/>
</dbReference>
<dbReference type="AlphaFoldDB" id="A0A9R1W8A5"/>
<feature type="domain" description="Peptidase A1" evidence="2">
    <location>
        <begin position="1"/>
        <end position="286"/>
    </location>
</feature>
<proteinExistence type="inferred from homology"/>
<dbReference type="InterPro" id="IPR032799">
    <property type="entry name" value="TAXi_C"/>
</dbReference>
<name>A0A9R1W8A5_LACSA</name>
<reference evidence="3 4" key="1">
    <citation type="journal article" date="2017" name="Nat. Commun.">
        <title>Genome assembly with in vitro proximity ligation data and whole-genome triplication in lettuce.</title>
        <authorList>
            <person name="Reyes-Chin-Wo S."/>
            <person name="Wang Z."/>
            <person name="Yang X."/>
            <person name="Kozik A."/>
            <person name="Arikit S."/>
            <person name="Song C."/>
            <person name="Xia L."/>
            <person name="Froenicke L."/>
            <person name="Lavelle D.O."/>
            <person name="Truco M.J."/>
            <person name="Xia R."/>
            <person name="Zhu S."/>
            <person name="Xu C."/>
            <person name="Xu H."/>
            <person name="Xu X."/>
            <person name="Cox K."/>
            <person name="Korf I."/>
            <person name="Meyers B.C."/>
            <person name="Michelmore R.W."/>
        </authorList>
    </citation>
    <scope>NUCLEOTIDE SEQUENCE [LARGE SCALE GENOMIC DNA]</scope>
    <source>
        <strain evidence="4">cv. Salinas</strain>
        <tissue evidence="3">Seedlings</tissue>
    </source>
</reference>
<evidence type="ECO:0000259" key="2">
    <source>
        <dbReference type="PROSITE" id="PS51767"/>
    </source>
</evidence>